<sequence length="304" mass="34079">MCRISLLVLACISALAGTAIAACTSSKYEEGSLEHLRCVDVTLNTVVNYGQLSDIGDITVFQSRIENIPERSFTRYGRSLVSLNMQDCGIRTISDYAFDGLTGLKKLSLPYNNITLLRDQWFASLPSLEQLDLSHNLITSIEPTAFERLRGLRRLDVRQNRLTCLEPVQLMPMAGLEKFRFSDNPLSFRCRGTLTLWLHDLGVDYKSEQRGDEDWLDSLLWLCAADDGKVADSEVLLKECVIFNLFNQLRSGLTTAESYPLAIPQDCVHARKELTKCVAAGRSVTNGHVVRKLLRQLKESKSAT</sequence>
<evidence type="ECO:0000256" key="3">
    <source>
        <dbReference type="ARBA" id="ARBA00022475"/>
    </source>
</evidence>
<keyword evidence="6 13" id="KW-0732">Signal</keyword>
<feature type="signal peptide" evidence="13">
    <location>
        <begin position="1"/>
        <end position="21"/>
    </location>
</feature>
<dbReference type="Proteomes" id="UP000008237">
    <property type="component" value="Unassembled WGS sequence"/>
</dbReference>
<evidence type="ECO:0000313" key="15">
    <source>
        <dbReference type="Proteomes" id="UP000008237"/>
    </source>
</evidence>
<keyword evidence="8" id="KW-1133">Transmembrane helix</keyword>
<evidence type="ECO:0000256" key="10">
    <source>
        <dbReference type="ARBA" id="ARBA00023136"/>
    </source>
</evidence>
<keyword evidence="11" id="KW-1015">Disulfide bond</keyword>
<evidence type="ECO:0000256" key="6">
    <source>
        <dbReference type="ARBA" id="ARBA00022729"/>
    </source>
</evidence>
<keyword evidence="2" id="KW-0813">Transport</keyword>
<dbReference type="PROSITE" id="PS51450">
    <property type="entry name" value="LRR"/>
    <property type="match status" value="1"/>
</dbReference>
<accession>E2C1P5</accession>
<dbReference type="GO" id="GO:0034220">
    <property type="term" value="P:monoatomic ion transmembrane transport"/>
    <property type="evidence" value="ECO:0007669"/>
    <property type="project" value="UniProtKB-KW"/>
</dbReference>
<evidence type="ECO:0000256" key="2">
    <source>
        <dbReference type="ARBA" id="ARBA00022448"/>
    </source>
</evidence>
<dbReference type="SUPFAM" id="SSF52058">
    <property type="entry name" value="L domain-like"/>
    <property type="match status" value="1"/>
</dbReference>
<dbReference type="PROSITE" id="PS51257">
    <property type="entry name" value="PROKAR_LIPOPROTEIN"/>
    <property type="match status" value="1"/>
</dbReference>
<dbReference type="OrthoDB" id="694479at2759"/>
<keyword evidence="12" id="KW-0407">Ion channel</keyword>
<keyword evidence="5" id="KW-0812">Transmembrane</keyword>
<keyword evidence="15" id="KW-1185">Reference proteome</keyword>
<keyword evidence="4" id="KW-0433">Leucine-rich repeat</keyword>
<name>E2C1P5_HARSA</name>
<dbReference type="AlphaFoldDB" id="E2C1P5"/>
<feature type="chain" id="PRO_5003158239" evidence="13">
    <location>
        <begin position="22"/>
        <end position="304"/>
    </location>
</feature>
<evidence type="ECO:0000256" key="1">
    <source>
        <dbReference type="ARBA" id="ARBA00004162"/>
    </source>
</evidence>
<comment type="subcellular location">
    <subcellularLocation>
        <location evidence="1">Cell membrane</location>
        <topology evidence="1">Single-pass membrane protein</topology>
    </subcellularLocation>
</comment>
<keyword evidence="3" id="KW-1003">Cell membrane</keyword>
<evidence type="ECO:0000256" key="8">
    <source>
        <dbReference type="ARBA" id="ARBA00022989"/>
    </source>
</evidence>
<evidence type="ECO:0000256" key="13">
    <source>
        <dbReference type="SAM" id="SignalP"/>
    </source>
</evidence>
<evidence type="ECO:0000256" key="9">
    <source>
        <dbReference type="ARBA" id="ARBA00023065"/>
    </source>
</evidence>
<evidence type="ECO:0000256" key="12">
    <source>
        <dbReference type="ARBA" id="ARBA00023303"/>
    </source>
</evidence>
<dbReference type="Pfam" id="PF13855">
    <property type="entry name" value="LRR_8"/>
    <property type="match status" value="1"/>
</dbReference>
<organism evidence="15">
    <name type="scientific">Harpegnathos saltator</name>
    <name type="common">Jerdon's jumping ant</name>
    <dbReference type="NCBI Taxonomy" id="610380"/>
    <lineage>
        <taxon>Eukaryota</taxon>
        <taxon>Metazoa</taxon>
        <taxon>Ecdysozoa</taxon>
        <taxon>Arthropoda</taxon>
        <taxon>Hexapoda</taxon>
        <taxon>Insecta</taxon>
        <taxon>Pterygota</taxon>
        <taxon>Neoptera</taxon>
        <taxon>Endopterygota</taxon>
        <taxon>Hymenoptera</taxon>
        <taxon>Apocrita</taxon>
        <taxon>Aculeata</taxon>
        <taxon>Formicoidea</taxon>
        <taxon>Formicidae</taxon>
        <taxon>Ponerinae</taxon>
        <taxon>Ponerini</taxon>
        <taxon>Harpegnathos</taxon>
    </lineage>
</organism>
<dbReference type="InterPro" id="IPR032675">
    <property type="entry name" value="LRR_dom_sf"/>
</dbReference>
<dbReference type="SMART" id="SM00365">
    <property type="entry name" value="LRR_SD22"/>
    <property type="match status" value="3"/>
</dbReference>
<dbReference type="Gene3D" id="3.80.10.10">
    <property type="entry name" value="Ribonuclease Inhibitor"/>
    <property type="match status" value="1"/>
</dbReference>
<dbReference type="KEGG" id="hst:105188978"/>
<evidence type="ECO:0000256" key="5">
    <source>
        <dbReference type="ARBA" id="ARBA00022692"/>
    </source>
</evidence>
<dbReference type="EMBL" id="GL451937">
    <property type="protein sequence ID" value="EFN78221.1"/>
    <property type="molecule type" value="Genomic_DNA"/>
</dbReference>
<gene>
    <name evidence="14" type="ORF">EAI_08197</name>
</gene>
<dbReference type="SMART" id="SM00369">
    <property type="entry name" value="LRR_TYP"/>
    <property type="match status" value="4"/>
</dbReference>
<dbReference type="InterPro" id="IPR051432">
    <property type="entry name" value="KCNMA1_auxiliary"/>
</dbReference>
<keyword evidence="9" id="KW-0406">Ion transport</keyword>
<evidence type="ECO:0000313" key="14">
    <source>
        <dbReference type="EMBL" id="EFN78221.1"/>
    </source>
</evidence>
<keyword evidence="10" id="KW-0472">Membrane</keyword>
<reference evidence="14 15" key="1">
    <citation type="journal article" date="2010" name="Science">
        <title>Genomic comparison of the ants Camponotus floridanus and Harpegnathos saltator.</title>
        <authorList>
            <person name="Bonasio R."/>
            <person name="Zhang G."/>
            <person name="Ye C."/>
            <person name="Mutti N.S."/>
            <person name="Fang X."/>
            <person name="Qin N."/>
            <person name="Donahue G."/>
            <person name="Yang P."/>
            <person name="Li Q."/>
            <person name="Li C."/>
            <person name="Zhang P."/>
            <person name="Huang Z."/>
            <person name="Berger S.L."/>
            <person name="Reinberg D."/>
            <person name="Wang J."/>
            <person name="Liebig J."/>
        </authorList>
    </citation>
    <scope>NUCLEOTIDE SEQUENCE [LARGE SCALE GENOMIC DNA]</scope>
    <source>
        <strain evidence="14 15">R22 G/1</strain>
    </source>
</reference>
<keyword evidence="7" id="KW-0677">Repeat</keyword>
<dbReference type="InterPro" id="IPR001611">
    <property type="entry name" value="Leu-rich_rpt"/>
</dbReference>
<dbReference type="InterPro" id="IPR003591">
    <property type="entry name" value="Leu-rich_rpt_typical-subtyp"/>
</dbReference>
<dbReference type="InParanoid" id="E2C1P5"/>
<dbReference type="PANTHER" id="PTHR46473">
    <property type="entry name" value="GH08155P"/>
    <property type="match status" value="1"/>
</dbReference>
<dbReference type="OMA" id="MKECVIL"/>
<proteinExistence type="predicted"/>
<dbReference type="GO" id="GO:0005886">
    <property type="term" value="C:plasma membrane"/>
    <property type="evidence" value="ECO:0007669"/>
    <property type="project" value="UniProtKB-SubCell"/>
</dbReference>
<dbReference type="PhylomeDB" id="E2C1P5"/>
<evidence type="ECO:0000256" key="11">
    <source>
        <dbReference type="ARBA" id="ARBA00023157"/>
    </source>
</evidence>
<evidence type="ECO:0000256" key="7">
    <source>
        <dbReference type="ARBA" id="ARBA00022737"/>
    </source>
</evidence>
<dbReference type="PANTHER" id="PTHR46473:SF10">
    <property type="entry name" value="LD45603P-RELATED"/>
    <property type="match status" value="1"/>
</dbReference>
<evidence type="ECO:0000256" key="4">
    <source>
        <dbReference type="ARBA" id="ARBA00022614"/>
    </source>
</evidence>
<protein>
    <submittedName>
        <fullName evidence="14">Leucine-rich repeat and immunoglobulin-like domain-containing nogo receptor-interacting protein 2</fullName>
    </submittedName>
</protein>